<accession>A0A8J5WPF2</accession>
<dbReference type="Proteomes" id="UP000729402">
    <property type="component" value="Unassembled WGS sequence"/>
</dbReference>
<sequence>MPGSAAVEAEEEAAAGGRQPTASERRRMYRDLALSLRCGLRDAAAGFSFLRLRGLRALLRALRSAADADASTRLFRQSQALRDLQVVPVLFEHSLRRVQAESVVTVGQVLGIEPVKLKNPATDSEVALALRVLEGCCLLCQDCAAAAHRYNAVKVLLDILSTRGMREQRACLDTLLALMVASSENFMDFKEHDGLNKIVDLVQDTQRDDHVRLKCAEFLLLLSRSASEIGGATFFLSMQEDLKNVIGESCASFVCSANFFSSTQDSEATEPELSRHAKRVLDLLEGRLYDTVNPHKCSDLVGNNVA</sequence>
<comment type="caution">
    <text evidence="2">The sequence shown here is derived from an EMBL/GenBank/DDBJ whole genome shotgun (WGS) entry which is preliminary data.</text>
</comment>
<proteinExistence type="predicted"/>
<dbReference type="OrthoDB" id="5357220at2759"/>
<dbReference type="EMBL" id="JAAALK010000080">
    <property type="protein sequence ID" value="KAG8092312.1"/>
    <property type="molecule type" value="Genomic_DNA"/>
</dbReference>
<dbReference type="Pfam" id="PF08045">
    <property type="entry name" value="CDC14"/>
    <property type="match status" value="1"/>
</dbReference>
<keyword evidence="3" id="KW-1185">Reference proteome</keyword>
<reference evidence="2" key="1">
    <citation type="journal article" date="2021" name="bioRxiv">
        <title>Whole Genome Assembly and Annotation of Northern Wild Rice, Zizania palustris L., Supports a Whole Genome Duplication in the Zizania Genus.</title>
        <authorList>
            <person name="Haas M."/>
            <person name="Kono T."/>
            <person name="Macchietto M."/>
            <person name="Millas R."/>
            <person name="McGilp L."/>
            <person name="Shao M."/>
            <person name="Duquette J."/>
            <person name="Hirsch C.N."/>
            <person name="Kimball J."/>
        </authorList>
    </citation>
    <scope>NUCLEOTIDE SEQUENCE</scope>
    <source>
        <tissue evidence="2">Fresh leaf tissue</tissue>
    </source>
</reference>
<evidence type="ECO:0000313" key="3">
    <source>
        <dbReference type="Proteomes" id="UP000729402"/>
    </source>
</evidence>
<organism evidence="2 3">
    <name type="scientific">Zizania palustris</name>
    <name type="common">Northern wild rice</name>
    <dbReference type="NCBI Taxonomy" id="103762"/>
    <lineage>
        <taxon>Eukaryota</taxon>
        <taxon>Viridiplantae</taxon>
        <taxon>Streptophyta</taxon>
        <taxon>Embryophyta</taxon>
        <taxon>Tracheophyta</taxon>
        <taxon>Spermatophyta</taxon>
        <taxon>Magnoliopsida</taxon>
        <taxon>Liliopsida</taxon>
        <taxon>Poales</taxon>
        <taxon>Poaceae</taxon>
        <taxon>BOP clade</taxon>
        <taxon>Oryzoideae</taxon>
        <taxon>Oryzeae</taxon>
        <taxon>Zizaniinae</taxon>
        <taxon>Zizania</taxon>
    </lineage>
</organism>
<dbReference type="PANTHER" id="PTHR34065">
    <property type="entry name" value="CELL DIVISION CONTROL PROTEIN 14"/>
    <property type="match status" value="1"/>
</dbReference>
<reference evidence="2" key="2">
    <citation type="submission" date="2021-02" db="EMBL/GenBank/DDBJ databases">
        <authorList>
            <person name="Kimball J.A."/>
            <person name="Haas M.W."/>
            <person name="Macchietto M."/>
            <person name="Kono T."/>
            <person name="Duquette J."/>
            <person name="Shao M."/>
        </authorList>
    </citation>
    <scope>NUCLEOTIDE SEQUENCE</scope>
    <source>
        <tissue evidence="2">Fresh leaf tissue</tissue>
    </source>
</reference>
<protein>
    <submittedName>
        <fullName evidence="2">Uncharacterized protein</fullName>
    </submittedName>
</protein>
<evidence type="ECO:0000256" key="1">
    <source>
        <dbReference type="SAM" id="MobiDB-lite"/>
    </source>
</evidence>
<evidence type="ECO:0000313" key="2">
    <source>
        <dbReference type="EMBL" id="KAG8092312.1"/>
    </source>
</evidence>
<dbReference type="AlphaFoldDB" id="A0A8J5WPF2"/>
<dbReference type="InterPro" id="IPR012535">
    <property type="entry name" value="Cell_div_Cdc14"/>
</dbReference>
<gene>
    <name evidence="2" type="ORF">GUJ93_ZPchr0012g21967</name>
</gene>
<feature type="region of interest" description="Disordered" evidence="1">
    <location>
        <begin position="1"/>
        <end position="22"/>
    </location>
</feature>
<name>A0A8J5WPF2_ZIZPA</name>
<dbReference type="PANTHER" id="PTHR34065:SF2">
    <property type="entry name" value="OS10G0520900 PROTEIN"/>
    <property type="match status" value="1"/>
</dbReference>